<dbReference type="SUPFAM" id="SSF142433">
    <property type="entry name" value="CinA-like"/>
    <property type="match status" value="1"/>
</dbReference>
<dbReference type="EMBL" id="FUXZ01000002">
    <property type="protein sequence ID" value="SKA60161.1"/>
    <property type="molecule type" value="Genomic_DNA"/>
</dbReference>
<dbReference type="InterPro" id="IPR036653">
    <property type="entry name" value="CinA-like_C"/>
</dbReference>
<sequence>MRNNDLTEAFVKKLIEKNLHVCCAESCTGGLVAAHIINISGASAVINESYITYSNEAKNRILGVNKNDLDTLGAVSDKVCEQMALGCRTKSDSDIGISTTGIAGPDGGTDEKPVGTVYIGISTKNSTKAYECHFEGNRDEVRMQSVLKAIELAYFTIEKI</sequence>
<dbReference type="Proteomes" id="UP000190814">
    <property type="component" value="Unassembled WGS sequence"/>
</dbReference>
<organism evidence="2 3">
    <name type="scientific">Eubacterium uniforme</name>
    <dbReference type="NCBI Taxonomy" id="39495"/>
    <lineage>
        <taxon>Bacteria</taxon>
        <taxon>Bacillati</taxon>
        <taxon>Bacillota</taxon>
        <taxon>Clostridia</taxon>
        <taxon>Eubacteriales</taxon>
        <taxon>Eubacteriaceae</taxon>
        <taxon>Eubacterium</taxon>
    </lineage>
</organism>
<dbReference type="Gene3D" id="3.90.950.20">
    <property type="entry name" value="CinA-like"/>
    <property type="match status" value="1"/>
</dbReference>
<dbReference type="AlphaFoldDB" id="A0A1T4V6K4"/>
<dbReference type="RefSeq" id="WP_078765083.1">
    <property type="nucleotide sequence ID" value="NZ_FUXZ01000002.1"/>
</dbReference>
<evidence type="ECO:0000259" key="1">
    <source>
        <dbReference type="Pfam" id="PF02464"/>
    </source>
</evidence>
<name>A0A1T4V6K4_9FIRM</name>
<evidence type="ECO:0000313" key="3">
    <source>
        <dbReference type="Proteomes" id="UP000190814"/>
    </source>
</evidence>
<gene>
    <name evidence="2" type="ORF">SAMN02745111_00192</name>
</gene>
<keyword evidence="3" id="KW-1185">Reference proteome</keyword>
<feature type="domain" description="CinA C-terminal" evidence="1">
    <location>
        <begin position="4"/>
        <end position="153"/>
    </location>
</feature>
<dbReference type="Pfam" id="PF02464">
    <property type="entry name" value="CinA"/>
    <property type="match status" value="1"/>
</dbReference>
<proteinExistence type="predicted"/>
<protein>
    <submittedName>
        <fullName evidence="2">Nicotinamide-nucleotide amidase</fullName>
    </submittedName>
</protein>
<dbReference type="InterPro" id="IPR008136">
    <property type="entry name" value="CinA_C"/>
</dbReference>
<dbReference type="NCBIfam" id="TIGR00199">
    <property type="entry name" value="PncC_domain"/>
    <property type="match status" value="1"/>
</dbReference>
<evidence type="ECO:0000313" key="2">
    <source>
        <dbReference type="EMBL" id="SKA60161.1"/>
    </source>
</evidence>
<dbReference type="STRING" id="39495.SAMN02745111_00192"/>
<reference evidence="2 3" key="1">
    <citation type="submission" date="2017-02" db="EMBL/GenBank/DDBJ databases">
        <authorList>
            <person name="Peterson S.W."/>
        </authorList>
    </citation>
    <scope>NUCLEOTIDE SEQUENCE [LARGE SCALE GENOMIC DNA]</scope>
    <source>
        <strain evidence="2 3">ATCC 35992</strain>
    </source>
</reference>
<accession>A0A1T4V6K4</accession>
<dbReference type="OrthoDB" id="9801454at2"/>